<dbReference type="PROSITE" id="PS50109">
    <property type="entry name" value="HIS_KIN"/>
    <property type="match status" value="1"/>
</dbReference>
<evidence type="ECO:0000256" key="6">
    <source>
        <dbReference type="ARBA" id="ARBA00023012"/>
    </source>
</evidence>
<accession>A0AAI9F1Y0</accession>
<dbReference type="InterPro" id="IPR036097">
    <property type="entry name" value="HisK_dim/P_sf"/>
</dbReference>
<dbReference type="GO" id="GO:0016036">
    <property type="term" value="P:cellular response to phosphate starvation"/>
    <property type="evidence" value="ECO:0007669"/>
    <property type="project" value="TreeGrafter"/>
</dbReference>
<dbReference type="GO" id="GO:0004721">
    <property type="term" value="F:phosphoprotein phosphatase activity"/>
    <property type="evidence" value="ECO:0007669"/>
    <property type="project" value="TreeGrafter"/>
</dbReference>
<dbReference type="RefSeq" id="WP_007474977.1">
    <property type="nucleotide sequence ID" value="NZ_ABCJ01000007.1"/>
</dbReference>
<comment type="caution">
    <text evidence="8">The sequence shown here is derived from an EMBL/GenBank/DDBJ whole genome shotgun (WGS) entry which is preliminary data.</text>
</comment>
<dbReference type="PANTHER" id="PTHR45453">
    <property type="entry name" value="PHOSPHATE REGULON SENSOR PROTEIN PHOR"/>
    <property type="match status" value="1"/>
</dbReference>
<keyword evidence="3" id="KW-0597">Phosphoprotein</keyword>
<dbReference type="PANTHER" id="PTHR45453:SF1">
    <property type="entry name" value="PHOSPHATE REGULON SENSOR PROTEIN PHOR"/>
    <property type="match status" value="1"/>
</dbReference>
<evidence type="ECO:0000256" key="3">
    <source>
        <dbReference type="ARBA" id="ARBA00022553"/>
    </source>
</evidence>
<comment type="catalytic activity">
    <reaction evidence="1">
        <text>ATP + protein L-histidine = ADP + protein N-phospho-L-histidine.</text>
        <dbReference type="EC" id="2.7.13.3"/>
    </reaction>
</comment>
<sequence length="167" mass="19825">MNKIISYIKTFFNKNKPFLQVYFHDIKNKLGSIKFSLSLLKNPNISSQQKNSLIETVLVTIDKTIDMLNDYLDLERYKSDKFLKNEKINLVELINEIVKELEIDIKRKKVFVNIIKPKELPIIKSNKKWLKKALLNIIHNSIKYNHEYGEVIIDFIKEKRGYIVIIQ</sequence>
<evidence type="ECO:0000313" key="8">
    <source>
        <dbReference type="EMBL" id="EDM23223.1"/>
    </source>
</evidence>
<dbReference type="Proteomes" id="UP000003288">
    <property type="component" value="Unassembled WGS sequence"/>
</dbReference>
<feature type="domain" description="Histidine kinase" evidence="7">
    <location>
        <begin position="21"/>
        <end position="167"/>
    </location>
</feature>
<evidence type="ECO:0000259" key="7">
    <source>
        <dbReference type="PROSITE" id="PS50109"/>
    </source>
</evidence>
<name>A0AAI9F1Y0_9BACT</name>
<proteinExistence type="predicted"/>
<keyword evidence="6" id="KW-0902">Two-component regulatory system</keyword>
<reference evidence="8 9" key="1">
    <citation type="journal article" date="2011" name="Stand. Genomic Sci.">
        <title>Draft genome sequence of Caminibacter mediatlanticus strain TB-2, an epsilonproteobacterium isolated from a deep-sea hydrothermal vent.</title>
        <authorList>
            <person name="Giovannelli D."/>
            <person name="Ferriera S."/>
            <person name="Johnson J."/>
            <person name="Kravitz S."/>
            <person name="Perez-Rodriguez I."/>
            <person name="Ricci J."/>
            <person name="O'Brien C."/>
            <person name="Voordeckers J.W."/>
            <person name="Bini E."/>
            <person name="Vetriani C."/>
        </authorList>
    </citation>
    <scope>NUCLEOTIDE SEQUENCE [LARGE SCALE GENOMIC DNA]</scope>
    <source>
        <strain evidence="8 9">TB-2</strain>
    </source>
</reference>
<evidence type="ECO:0000256" key="4">
    <source>
        <dbReference type="ARBA" id="ARBA00022679"/>
    </source>
</evidence>
<dbReference type="Gene3D" id="3.30.565.10">
    <property type="entry name" value="Histidine kinase-like ATPase, C-terminal domain"/>
    <property type="match status" value="1"/>
</dbReference>
<gene>
    <name evidence="8" type="ORF">CMTB2_05981</name>
</gene>
<feature type="non-terminal residue" evidence="8">
    <location>
        <position position="167"/>
    </location>
</feature>
<evidence type="ECO:0000313" key="9">
    <source>
        <dbReference type="Proteomes" id="UP000003288"/>
    </source>
</evidence>
<dbReference type="EMBL" id="ABCJ01000007">
    <property type="protein sequence ID" value="EDM23223.1"/>
    <property type="molecule type" value="Genomic_DNA"/>
</dbReference>
<dbReference type="EC" id="2.7.13.3" evidence="2"/>
<keyword evidence="4" id="KW-0808">Transferase</keyword>
<evidence type="ECO:0000256" key="2">
    <source>
        <dbReference type="ARBA" id="ARBA00012438"/>
    </source>
</evidence>
<keyword evidence="5 8" id="KW-0418">Kinase</keyword>
<organism evidence="8 9">
    <name type="scientific">Caminibacter mediatlanticus TB-2</name>
    <dbReference type="NCBI Taxonomy" id="391592"/>
    <lineage>
        <taxon>Bacteria</taxon>
        <taxon>Pseudomonadati</taxon>
        <taxon>Campylobacterota</taxon>
        <taxon>Epsilonproteobacteria</taxon>
        <taxon>Nautiliales</taxon>
        <taxon>Nautiliaceae</taxon>
        <taxon>Caminibacter</taxon>
    </lineage>
</organism>
<dbReference type="AlphaFoldDB" id="A0AAI9F1Y0"/>
<dbReference type="InterPro" id="IPR005467">
    <property type="entry name" value="His_kinase_dom"/>
</dbReference>
<dbReference type="GO" id="GO:0000155">
    <property type="term" value="F:phosphorelay sensor kinase activity"/>
    <property type="evidence" value="ECO:0007669"/>
    <property type="project" value="InterPro"/>
</dbReference>
<dbReference type="SUPFAM" id="SSF47384">
    <property type="entry name" value="Homodimeric domain of signal transducing histidine kinase"/>
    <property type="match status" value="1"/>
</dbReference>
<evidence type="ECO:0000256" key="5">
    <source>
        <dbReference type="ARBA" id="ARBA00022777"/>
    </source>
</evidence>
<evidence type="ECO:0000256" key="1">
    <source>
        <dbReference type="ARBA" id="ARBA00000085"/>
    </source>
</evidence>
<dbReference type="GO" id="GO:0005886">
    <property type="term" value="C:plasma membrane"/>
    <property type="evidence" value="ECO:0007669"/>
    <property type="project" value="TreeGrafter"/>
</dbReference>
<dbReference type="SUPFAM" id="SSF55874">
    <property type="entry name" value="ATPase domain of HSP90 chaperone/DNA topoisomerase II/histidine kinase"/>
    <property type="match status" value="1"/>
</dbReference>
<dbReference type="InterPro" id="IPR003661">
    <property type="entry name" value="HisK_dim/P_dom"/>
</dbReference>
<dbReference type="CDD" id="cd00082">
    <property type="entry name" value="HisKA"/>
    <property type="match status" value="1"/>
</dbReference>
<dbReference type="InterPro" id="IPR036890">
    <property type="entry name" value="HATPase_C_sf"/>
</dbReference>
<protein>
    <recommendedName>
        <fullName evidence="2">histidine kinase</fullName>
        <ecNumber evidence="2">2.7.13.3</ecNumber>
    </recommendedName>
</protein>
<dbReference type="InterPro" id="IPR050351">
    <property type="entry name" value="BphY/WalK/GraS-like"/>
</dbReference>
<dbReference type="Gene3D" id="1.10.287.130">
    <property type="match status" value="1"/>
</dbReference>